<organism evidence="3 4">
    <name type="scientific">Potamilus streckersoni</name>
    <dbReference type="NCBI Taxonomy" id="2493646"/>
    <lineage>
        <taxon>Eukaryota</taxon>
        <taxon>Metazoa</taxon>
        <taxon>Spiralia</taxon>
        <taxon>Lophotrochozoa</taxon>
        <taxon>Mollusca</taxon>
        <taxon>Bivalvia</taxon>
        <taxon>Autobranchia</taxon>
        <taxon>Heteroconchia</taxon>
        <taxon>Palaeoheterodonta</taxon>
        <taxon>Unionida</taxon>
        <taxon>Unionoidea</taxon>
        <taxon>Unionidae</taxon>
        <taxon>Ambleminae</taxon>
        <taxon>Lampsilini</taxon>
        <taxon>Potamilus</taxon>
    </lineage>
</organism>
<dbReference type="Pfam" id="PF00059">
    <property type="entry name" value="Lectin_C"/>
    <property type="match status" value="1"/>
</dbReference>
<evidence type="ECO:0000259" key="2">
    <source>
        <dbReference type="PROSITE" id="PS50041"/>
    </source>
</evidence>
<dbReference type="SUPFAM" id="SSF56436">
    <property type="entry name" value="C-type lectin-like"/>
    <property type="match status" value="1"/>
</dbReference>
<feature type="non-terminal residue" evidence="3">
    <location>
        <position position="271"/>
    </location>
</feature>
<feature type="domain" description="C-type lectin" evidence="2">
    <location>
        <begin position="31"/>
        <end position="150"/>
    </location>
</feature>
<dbReference type="AlphaFoldDB" id="A0AAE0T444"/>
<evidence type="ECO:0000313" key="4">
    <source>
        <dbReference type="Proteomes" id="UP001195483"/>
    </source>
</evidence>
<dbReference type="PROSITE" id="PS50041">
    <property type="entry name" value="C_TYPE_LECTIN_2"/>
    <property type="match status" value="1"/>
</dbReference>
<feature type="signal peptide" evidence="1">
    <location>
        <begin position="1"/>
        <end position="17"/>
    </location>
</feature>
<evidence type="ECO:0000256" key="1">
    <source>
        <dbReference type="SAM" id="SignalP"/>
    </source>
</evidence>
<gene>
    <name evidence="3" type="ORF">CHS0354_039367</name>
</gene>
<keyword evidence="1" id="KW-0732">Signal</keyword>
<dbReference type="InterPro" id="IPR001304">
    <property type="entry name" value="C-type_lectin-like"/>
</dbReference>
<name>A0AAE0T444_9BIVA</name>
<protein>
    <recommendedName>
        <fullName evidence="2">C-type lectin domain-containing protein</fullName>
    </recommendedName>
</protein>
<dbReference type="Proteomes" id="UP001195483">
    <property type="component" value="Unassembled WGS sequence"/>
</dbReference>
<dbReference type="CDD" id="cd00037">
    <property type="entry name" value="CLECT"/>
    <property type="match status" value="1"/>
</dbReference>
<dbReference type="SMART" id="SM00034">
    <property type="entry name" value="CLECT"/>
    <property type="match status" value="1"/>
</dbReference>
<accession>A0AAE0T444</accession>
<evidence type="ECO:0000313" key="3">
    <source>
        <dbReference type="EMBL" id="KAK3602950.1"/>
    </source>
</evidence>
<reference evidence="3" key="2">
    <citation type="journal article" date="2021" name="Genome Biol. Evol.">
        <title>Developing a high-quality reference genome for a parasitic bivalve with doubly uniparental inheritance (Bivalvia: Unionida).</title>
        <authorList>
            <person name="Smith C.H."/>
        </authorList>
    </citation>
    <scope>NUCLEOTIDE SEQUENCE</scope>
    <source>
        <strain evidence="3">CHS0354</strain>
        <tissue evidence="3">Mantle</tissue>
    </source>
</reference>
<dbReference type="InterPro" id="IPR016186">
    <property type="entry name" value="C-type_lectin-like/link_sf"/>
</dbReference>
<proteinExistence type="predicted"/>
<keyword evidence="4" id="KW-1185">Reference proteome</keyword>
<sequence length="271" mass="31391">MYYLIILLSNLLNVIYGTHYFQEIIPNTENVNGKNYIYVNRTMTWNDAKRVCEDLGGYLAKTDRQDIIDIFKDLKEHEWSAMTTDVWVGLIEPVDGTRLWVNCDEWNNQDWNNFANDTYISYHQCYKLRAASDWKWKSTLCWEKYPFVCEKNETVNCTFRDRLLSYDTVLFGVNETECSLMCLNSSDCWAVFWNNDALKTCYHMTINKVNNLSKFKVKICYTGETYAASAPCPEDNSLIPNNSCILPTPSSILSFDSLSSSPYVHPSVSTS</sequence>
<feature type="chain" id="PRO_5041977256" description="C-type lectin domain-containing protein" evidence="1">
    <location>
        <begin position="18"/>
        <end position="271"/>
    </location>
</feature>
<reference evidence="3" key="3">
    <citation type="submission" date="2023-05" db="EMBL/GenBank/DDBJ databases">
        <authorList>
            <person name="Smith C.H."/>
        </authorList>
    </citation>
    <scope>NUCLEOTIDE SEQUENCE</scope>
    <source>
        <strain evidence="3">CHS0354</strain>
        <tissue evidence="3">Mantle</tissue>
    </source>
</reference>
<dbReference type="InterPro" id="IPR016187">
    <property type="entry name" value="CTDL_fold"/>
</dbReference>
<dbReference type="EMBL" id="JAEAOA010002305">
    <property type="protein sequence ID" value="KAK3602950.1"/>
    <property type="molecule type" value="Genomic_DNA"/>
</dbReference>
<reference evidence="3" key="1">
    <citation type="journal article" date="2021" name="Genome Biol. Evol.">
        <title>A High-Quality Reference Genome for a Parasitic Bivalve with Doubly Uniparental Inheritance (Bivalvia: Unionida).</title>
        <authorList>
            <person name="Smith C.H."/>
        </authorList>
    </citation>
    <scope>NUCLEOTIDE SEQUENCE</scope>
    <source>
        <strain evidence="3">CHS0354</strain>
    </source>
</reference>
<dbReference type="Gene3D" id="3.10.100.10">
    <property type="entry name" value="Mannose-Binding Protein A, subunit A"/>
    <property type="match status" value="1"/>
</dbReference>
<comment type="caution">
    <text evidence="3">The sequence shown here is derived from an EMBL/GenBank/DDBJ whole genome shotgun (WGS) entry which is preliminary data.</text>
</comment>